<evidence type="ECO:0000313" key="2">
    <source>
        <dbReference type="Proteomes" id="UP001057402"/>
    </source>
</evidence>
<evidence type="ECO:0000313" key="1">
    <source>
        <dbReference type="EMBL" id="KAI4382472.1"/>
    </source>
</evidence>
<gene>
    <name evidence="1" type="ORF">MLD38_008433</name>
</gene>
<reference evidence="2" key="1">
    <citation type="journal article" date="2023" name="Front. Plant Sci.">
        <title>Chromosomal-level genome assembly of Melastoma candidum provides insights into trichome evolution.</title>
        <authorList>
            <person name="Zhong Y."/>
            <person name="Wu W."/>
            <person name="Sun C."/>
            <person name="Zou P."/>
            <person name="Liu Y."/>
            <person name="Dai S."/>
            <person name="Zhou R."/>
        </authorList>
    </citation>
    <scope>NUCLEOTIDE SEQUENCE [LARGE SCALE GENOMIC DNA]</scope>
</reference>
<keyword evidence="2" id="KW-1185">Reference proteome</keyword>
<name>A0ACB9RVJ8_9MYRT</name>
<organism evidence="1 2">
    <name type="scientific">Melastoma candidum</name>
    <dbReference type="NCBI Taxonomy" id="119954"/>
    <lineage>
        <taxon>Eukaryota</taxon>
        <taxon>Viridiplantae</taxon>
        <taxon>Streptophyta</taxon>
        <taxon>Embryophyta</taxon>
        <taxon>Tracheophyta</taxon>
        <taxon>Spermatophyta</taxon>
        <taxon>Magnoliopsida</taxon>
        <taxon>eudicotyledons</taxon>
        <taxon>Gunneridae</taxon>
        <taxon>Pentapetalae</taxon>
        <taxon>rosids</taxon>
        <taxon>malvids</taxon>
        <taxon>Myrtales</taxon>
        <taxon>Melastomataceae</taxon>
        <taxon>Melastomatoideae</taxon>
        <taxon>Melastomateae</taxon>
        <taxon>Melastoma</taxon>
    </lineage>
</organism>
<accession>A0ACB9RVJ8</accession>
<protein>
    <submittedName>
        <fullName evidence="1">Uncharacterized protein</fullName>
    </submittedName>
</protein>
<proteinExistence type="predicted"/>
<comment type="caution">
    <text evidence="1">The sequence shown here is derived from an EMBL/GenBank/DDBJ whole genome shotgun (WGS) entry which is preliminary data.</text>
</comment>
<dbReference type="EMBL" id="CM042882">
    <property type="protein sequence ID" value="KAI4382472.1"/>
    <property type="molecule type" value="Genomic_DNA"/>
</dbReference>
<dbReference type="Proteomes" id="UP001057402">
    <property type="component" value="Chromosome 3"/>
</dbReference>
<sequence length="184" mass="20732">MMLRVNEDRKPGDSRRPMSTVTLFFGVILGFVAGLSFPGIVLQQVTSPPSIITTPPAHPRKDASQVLKGYPQVYLLQSQISTSADCGATPKRTLTSRPRYLVVFTVGYRQGDNINAAVKKFSGNFTVILFHYDGQITKWDKFTWSKQAIHISVPKQTKWWYAKRFLHPDIVAPYDYIFLCGSST</sequence>